<dbReference type="PANTHER" id="PTHR43979:SF1">
    <property type="entry name" value="PRE-MRNA-PROCESSING FACTOR 17"/>
    <property type="match status" value="1"/>
</dbReference>
<feature type="region of interest" description="Disordered" evidence="12">
    <location>
        <begin position="179"/>
        <end position="251"/>
    </location>
</feature>
<name>A0A6A7G766_9CRUS</name>
<reference evidence="13" key="1">
    <citation type="submission" date="2017-11" db="EMBL/GenBank/DDBJ databases">
        <title>The sensing device of the deep-sea amphipod.</title>
        <authorList>
            <person name="Kobayashi H."/>
            <person name="Nagahama T."/>
            <person name="Arai W."/>
            <person name="Sasagawa Y."/>
            <person name="Umeda M."/>
            <person name="Hayashi T."/>
            <person name="Nikaido I."/>
            <person name="Watanabe H."/>
            <person name="Oguri K."/>
            <person name="Kitazato H."/>
            <person name="Fujioka K."/>
            <person name="Kido Y."/>
            <person name="Takami H."/>
        </authorList>
    </citation>
    <scope>NUCLEOTIDE SEQUENCE</scope>
    <source>
        <tissue evidence="13">Whole body</tissue>
    </source>
</reference>
<feature type="repeat" description="WD" evidence="11">
    <location>
        <begin position="560"/>
        <end position="593"/>
    </location>
</feature>
<dbReference type="PROSITE" id="PS50294">
    <property type="entry name" value="WD_REPEATS_REGION"/>
    <property type="match status" value="4"/>
</dbReference>
<evidence type="ECO:0000256" key="11">
    <source>
        <dbReference type="PROSITE-ProRule" id="PRU00221"/>
    </source>
</evidence>
<feature type="compositionally biased region" description="Acidic residues" evidence="12">
    <location>
        <begin position="219"/>
        <end position="228"/>
    </location>
</feature>
<dbReference type="InterPro" id="IPR001680">
    <property type="entry name" value="WD40_rpt"/>
</dbReference>
<dbReference type="Gene3D" id="2.130.10.10">
    <property type="entry name" value="YVTN repeat-like/Quinoprotein amine dehydrogenase"/>
    <property type="match status" value="1"/>
</dbReference>
<feature type="repeat" description="WD" evidence="11">
    <location>
        <begin position="300"/>
        <end position="342"/>
    </location>
</feature>
<accession>A0A6A7G766</accession>
<evidence type="ECO:0000256" key="4">
    <source>
        <dbReference type="ARBA" id="ARBA00022728"/>
    </source>
</evidence>
<keyword evidence="7" id="KW-0539">Nucleus</keyword>
<evidence type="ECO:0000256" key="6">
    <source>
        <dbReference type="ARBA" id="ARBA00023187"/>
    </source>
</evidence>
<dbReference type="PROSITE" id="PS50082">
    <property type="entry name" value="WD_REPEATS_2"/>
    <property type="match status" value="4"/>
</dbReference>
<dbReference type="AlphaFoldDB" id="A0A6A7G766"/>
<dbReference type="GO" id="GO:0003729">
    <property type="term" value="F:mRNA binding"/>
    <property type="evidence" value="ECO:0007669"/>
    <property type="project" value="TreeGrafter"/>
</dbReference>
<comment type="subcellular location">
    <subcellularLocation>
        <location evidence="1">Nucleus</location>
    </subcellularLocation>
</comment>
<evidence type="ECO:0000256" key="10">
    <source>
        <dbReference type="ARBA" id="ARBA00076678"/>
    </source>
</evidence>
<dbReference type="InterPro" id="IPR015943">
    <property type="entry name" value="WD40/YVTN_repeat-like_dom_sf"/>
</dbReference>
<evidence type="ECO:0000256" key="8">
    <source>
        <dbReference type="ARBA" id="ARBA00068146"/>
    </source>
</evidence>
<keyword evidence="6" id="KW-0508">mRNA splicing</keyword>
<dbReference type="InterPro" id="IPR036322">
    <property type="entry name" value="WD40_repeat_dom_sf"/>
</dbReference>
<feature type="region of interest" description="Disordered" evidence="12">
    <location>
        <begin position="1"/>
        <end position="23"/>
    </location>
</feature>
<organism evidence="13">
    <name type="scientific">Hirondellea gigas</name>
    <dbReference type="NCBI Taxonomy" id="1518452"/>
    <lineage>
        <taxon>Eukaryota</taxon>
        <taxon>Metazoa</taxon>
        <taxon>Ecdysozoa</taxon>
        <taxon>Arthropoda</taxon>
        <taxon>Crustacea</taxon>
        <taxon>Multicrustacea</taxon>
        <taxon>Malacostraca</taxon>
        <taxon>Eumalacostraca</taxon>
        <taxon>Peracarida</taxon>
        <taxon>Amphipoda</taxon>
        <taxon>Amphilochidea</taxon>
        <taxon>Lysianassida</taxon>
        <taxon>Lysianassidira</taxon>
        <taxon>Lysianassoidea</taxon>
        <taxon>Lysianassidae</taxon>
        <taxon>Hirondellea</taxon>
    </lineage>
</organism>
<sequence length="593" mass="67846">MELLLDYGSDHEEDNSTTTTLQVTAAPSVALELPKDEGYRDRETKIVYHNPTFKQMFSAVQGPEMPSSQSLSRPEQNSLTGYVEEHALDDFVFDEQYHTFQSFGYASDPARHNTGGEEHFVGDSKLFLENQGATVYRQTASQIKARKLLKRIREAGGDPSDVDGYLGPWAPLIEDEEKAAAMAKDQEDRKKKWAEEQRLKKAEEEEEKKKRSKQMNESSSDDEEDDDTGPSTAELDAAGTTAGEKRRKKNLPDCADETTTYDFKEEQDYQGRSYMHCPQEMRNNDENHRCFIPKSWVHTWNGHTKAVSAIRWFPGSGHILLSASLDCSLKIWNVNSHRKCLRTINGHLLGIRDITFNNSGSQFLSISYDRWIKLWDTETGKCISRFSSGRIPFSARYHPGNENEFLVGQKDKLIVGWDVRQNAIIQRYEEHLSSVNTVTFVDEDRRFVSTSDDKKIFVWEYGIPVVIKHISEPHMHSVPFVMRTPDKKWIMGTSLDNQIIVFGAGGRFRQNQKKRFTGHNVAGFACQVDVSPNGQFVVSGDSEGRVFFWDWKTCKIYKRLRAHDKVTIGAIWHPVHPSKVATCSWDGTIKYWD</sequence>
<keyword evidence="2 11" id="KW-0853">WD repeat</keyword>
<dbReference type="InterPro" id="IPR019775">
    <property type="entry name" value="WD40_repeat_CS"/>
</dbReference>
<evidence type="ECO:0000313" key="13">
    <source>
        <dbReference type="EMBL" id="LAC25813.1"/>
    </source>
</evidence>
<dbReference type="PROSITE" id="PS00678">
    <property type="entry name" value="WD_REPEATS_1"/>
    <property type="match status" value="1"/>
</dbReference>
<feature type="compositionally biased region" description="Basic and acidic residues" evidence="12">
    <location>
        <begin position="184"/>
        <end position="209"/>
    </location>
</feature>
<feature type="repeat" description="WD" evidence="11">
    <location>
        <begin position="428"/>
        <end position="460"/>
    </location>
</feature>
<evidence type="ECO:0000256" key="1">
    <source>
        <dbReference type="ARBA" id="ARBA00004123"/>
    </source>
</evidence>
<dbReference type="Pfam" id="PF00400">
    <property type="entry name" value="WD40"/>
    <property type="match status" value="5"/>
</dbReference>
<protein>
    <recommendedName>
        <fullName evidence="8">Pre-mRNA-processing factor 17</fullName>
    </recommendedName>
    <alternativeName>
        <fullName evidence="10">Cell division cycle 40 homolog</fullName>
    </alternativeName>
    <alternativeName>
        <fullName evidence="9">PRP17 homolog</fullName>
    </alternativeName>
</protein>
<dbReference type="SUPFAM" id="SSF50978">
    <property type="entry name" value="WD40 repeat-like"/>
    <property type="match status" value="1"/>
</dbReference>
<dbReference type="InterPro" id="IPR032847">
    <property type="entry name" value="PRPF17"/>
</dbReference>
<keyword evidence="4" id="KW-0747">Spliceosome</keyword>
<keyword evidence="3" id="KW-0507">mRNA processing</keyword>
<evidence type="ECO:0000256" key="9">
    <source>
        <dbReference type="ARBA" id="ARBA00075265"/>
    </source>
</evidence>
<evidence type="ECO:0000256" key="12">
    <source>
        <dbReference type="SAM" id="MobiDB-lite"/>
    </source>
</evidence>
<keyword evidence="5" id="KW-0677">Repeat</keyword>
<dbReference type="GO" id="GO:0000398">
    <property type="term" value="P:mRNA splicing, via spliceosome"/>
    <property type="evidence" value="ECO:0007669"/>
    <property type="project" value="InterPro"/>
</dbReference>
<evidence type="ECO:0000256" key="7">
    <source>
        <dbReference type="ARBA" id="ARBA00023242"/>
    </source>
</evidence>
<dbReference type="PANTHER" id="PTHR43979">
    <property type="entry name" value="PRE-MRNA-PROCESSING FACTOR 17"/>
    <property type="match status" value="1"/>
</dbReference>
<proteinExistence type="evidence at transcript level"/>
<dbReference type="CDD" id="cd00200">
    <property type="entry name" value="WD40"/>
    <property type="match status" value="1"/>
</dbReference>
<dbReference type="SMART" id="SM00320">
    <property type="entry name" value="WD40"/>
    <property type="match status" value="6"/>
</dbReference>
<dbReference type="FunFam" id="2.130.10.10:FF:000034">
    <property type="entry name" value="Pre-mRNA-processing factor 17, putative"/>
    <property type="match status" value="1"/>
</dbReference>
<evidence type="ECO:0000256" key="5">
    <source>
        <dbReference type="ARBA" id="ARBA00022737"/>
    </source>
</evidence>
<dbReference type="GO" id="GO:0071013">
    <property type="term" value="C:catalytic step 2 spliceosome"/>
    <property type="evidence" value="ECO:0007669"/>
    <property type="project" value="InterPro"/>
</dbReference>
<evidence type="ECO:0000256" key="2">
    <source>
        <dbReference type="ARBA" id="ARBA00022574"/>
    </source>
</evidence>
<evidence type="ECO:0000256" key="3">
    <source>
        <dbReference type="ARBA" id="ARBA00022664"/>
    </source>
</evidence>
<feature type="repeat" description="WD" evidence="11">
    <location>
        <begin position="344"/>
        <end position="385"/>
    </location>
</feature>
<dbReference type="EMBL" id="IACT01006688">
    <property type="protein sequence ID" value="LAC25813.1"/>
    <property type="molecule type" value="mRNA"/>
</dbReference>